<dbReference type="PANTHER" id="PTHR48045:SF31">
    <property type="entry name" value="UDP-GLYCOSYLTRANSFERASE 76B1-LIKE"/>
    <property type="match status" value="1"/>
</dbReference>
<comment type="caution">
    <text evidence="2">The sequence shown here is derived from an EMBL/GenBank/DDBJ whole genome shotgun (WGS) entry which is preliminary data.</text>
</comment>
<dbReference type="SUPFAM" id="SSF53756">
    <property type="entry name" value="UDP-Glycosyltransferase/glycogen phosphorylase"/>
    <property type="match status" value="1"/>
</dbReference>
<dbReference type="EMBL" id="CM026423">
    <property type="protein sequence ID" value="KAG0584698.1"/>
    <property type="molecule type" value="Genomic_DNA"/>
</dbReference>
<evidence type="ECO:0000313" key="3">
    <source>
        <dbReference type="Proteomes" id="UP000822688"/>
    </source>
</evidence>
<dbReference type="Gene3D" id="3.40.50.2000">
    <property type="entry name" value="Glycogen Phosphorylase B"/>
    <property type="match status" value="2"/>
</dbReference>
<reference evidence="2" key="1">
    <citation type="submission" date="2020-06" db="EMBL/GenBank/DDBJ databases">
        <title>WGS assembly of Ceratodon purpureus strain R40.</title>
        <authorList>
            <person name="Carey S.B."/>
            <person name="Jenkins J."/>
            <person name="Shu S."/>
            <person name="Lovell J.T."/>
            <person name="Sreedasyam A."/>
            <person name="Maumus F."/>
            <person name="Tiley G.P."/>
            <person name="Fernandez-Pozo N."/>
            <person name="Barry K."/>
            <person name="Chen C."/>
            <person name="Wang M."/>
            <person name="Lipzen A."/>
            <person name="Daum C."/>
            <person name="Saski C.A."/>
            <person name="Payton A.C."/>
            <person name="Mcbreen J.C."/>
            <person name="Conrad R.E."/>
            <person name="Kollar L.M."/>
            <person name="Olsson S."/>
            <person name="Huttunen S."/>
            <person name="Landis J.B."/>
            <person name="Wickett N.J."/>
            <person name="Johnson M.G."/>
            <person name="Rensing S.A."/>
            <person name="Grimwood J."/>
            <person name="Schmutz J."/>
            <person name="Mcdaniel S.F."/>
        </authorList>
    </citation>
    <scope>NUCLEOTIDE SEQUENCE</scope>
    <source>
        <strain evidence="2">R40</strain>
    </source>
</reference>
<dbReference type="Proteomes" id="UP000822688">
    <property type="component" value="Chromosome 3"/>
</dbReference>
<name>A0A8T0IQ09_CERPU</name>
<evidence type="ECO:0008006" key="4">
    <source>
        <dbReference type="Google" id="ProtNLM"/>
    </source>
</evidence>
<dbReference type="InterPro" id="IPR002213">
    <property type="entry name" value="UDP_glucos_trans"/>
</dbReference>
<gene>
    <name evidence="2" type="ORF">KC19_3G228900</name>
</gene>
<organism evidence="2 3">
    <name type="scientific">Ceratodon purpureus</name>
    <name type="common">Fire moss</name>
    <name type="synonym">Dicranum purpureum</name>
    <dbReference type="NCBI Taxonomy" id="3225"/>
    <lineage>
        <taxon>Eukaryota</taxon>
        <taxon>Viridiplantae</taxon>
        <taxon>Streptophyta</taxon>
        <taxon>Embryophyta</taxon>
        <taxon>Bryophyta</taxon>
        <taxon>Bryophytina</taxon>
        <taxon>Bryopsida</taxon>
        <taxon>Dicranidae</taxon>
        <taxon>Pseudoditrichales</taxon>
        <taxon>Ditrichaceae</taxon>
        <taxon>Ceratodon</taxon>
    </lineage>
</organism>
<protein>
    <recommendedName>
        <fullName evidence="4">Glycosyltransferase</fullName>
    </recommendedName>
</protein>
<dbReference type="GO" id="GO:0008194">
    <property type="term" value="F:UDP-glycosyltransferase activity"/>
    <property type="evidence" value="ECO:0007669"/>
    <property type="project" value="InterPro"/>
</dbReference>
<keyword evidence="3" id="KW-1185">Reference proteome</keyword>
<dbReference type="PANTHER" id="PTHR48045">
    <property type="entry name" value="UDP-GLYCOSYLTRANSFERASE 72B1"/>
    <property type="match status" value="1"/>
</dbReference>
<keyword evidence="1" id="KW-0808">Transferase</keyword>
<accession>A0A8T0IQ09</accession>
<dbReference type="AlphaFoldDB" id="A0A8T0IQ09"/>
<evidence type="ECO:0000256" key="1">
    <source>
        <dbReference type="ARBA" id="ARBA00022679"/>
    </source>
</evidence>
<sequence length="492" mass="53870">MVILSADDRVRQVHVVLVPSPSKGHTIPFMILTKQLVRCGVRVTFVSSEKHIASLELAKENQEKVQCGMDMVRFVGLRGGPAGFAEAIEEPGDRTMAAMLTEWMAVAMAKASREEHSSGVGEVSTLGDGRSAAPCCIISDMFGGWTHAVAKKFAIPSHVFFTSAASCAAMQLTIPKFLADGILPLPTSTASGSVSVPGIPPLDLHDLPSYLLEEESSIKFKFYMRHILQLSEVACILVNSFYDLEKSVFDSVNAEIQNSTLKIQSFVPIGPLLAVEDQTRAEDRHPAEIWLDTQNESSVIYAAFGTGVFFSDEQIHELAHGLEASEQPFILVLQLSETNNGTECSFLPAFEERTRERGVVLTDWVPQVRILNHPAVGAFMTHCGWNSSLECIAAGVPMLAWPMMAEQKMNCRFLVDTAKLAIEVPKGEDRFVERAELESIVRLMMQESLGSEIRARAKTMSDLAHRAVAPGGSSSKGMEFFLKKLITSSYAN</sequence>
<evidence type="ECO:0000313" key="2">
    <source>
        <dbReference type="EMBL" id="KAG0584698.1"/>
    </source>
</evidence>
<proteinExistence type="predicted"/>
<dbReference type="FunFam" id="3.40.50.2000:FF:000037">
    <property type="entry name" value="Glycosyltransferase"/>
    <property type="match status" value="1"/>
</dbReference>
<dbReference type="Pfam" id="PF00201">
    <property type="entry name" value="UDPGT"/>
    <property type="match status" value="1"/>
</dbReference>
<dbReference type="CDD" id="cd03784">
    <property type="entry name" value="GT1_Gtf-like"/>
    <property type="match status" value="1"/>
</dbReference>